<dbReference type="EMBL" id="JNBR01001918">
    <property type="protein sequence ID" value="OQR84243.1"/>
    <property type="molecule type" value="Genomic_DNA"/>
</dbReference>
<dbReference type="SUPFAM" id="SSF55486">
    <property type="entry name" value="Metalloproteases ('zincins'), catalytic domain"/>
    <property type="match status" value="1"/>
</dbReference>
<comment type="caution">
    <text evidence="11">The sequence shown here is derived from an EMBL/GenBank/DDBJ whole genome shotgun (WGS) entry which is preliminary data.</text>
</comment>
<keyword evidence="4 9" id="KW-0378">Hydrolase</keyword>
<dbReference type="InterPro" id="IPR001567">
    <property type="entry name" value="Pept_M3A_M3B_dom"/>
</dbReference>
<keyword evidence="12" id="KW-1185">Reference proteome</keyword>
<dbReference type="GO" id="GO:0046872">
    <property type="term" value="F:metal ion binding"/>
    <property type="evidence" value="ECO:0007669"/>
    <property type="project" value="UniProtKB-UniRule"/>
</dbReference>
<evidence type="ECO:0000256" key="3">
    <source>
        <dbReference type="ARBA" id="ARBA00022723"/>
    </source>
</evidence>
<dbReference type="Gene3D" id="3.40.390.10">
    <property type="entry name" value="Collagenase (Catalytic Domain)"/>
    <property type="match status" value="1"/>
</dbReference>
<feature type="domain" description="Peptidase M3A/M3B catalytic" evidence="10">
    <location>
        <begin position="3"/>
        <end position="433"/>
    </location>
</feature>
<evidence type="ECO:0000259" key="10">
    <source>
        <dbReference type="Pfam" id="PF01432"/>
    </source>
</evidence>
<dbReference type="InterPro" id="IPR045090">
    <property type="entry name" value="Pept_M3A_M3B"/>
</dbReference>
<keyword evidence="2 9" id="KW-0645">Protease</keyword>
<dbReference type="CDD" id="cd06456">
    <property type="entry name" value="M3A_DCP"/>
    <property type="match status" value="1"/>
</dbReference>
<evidence type="ECO:0000256" key="6">
    <source>
        <dbReference type="ARBA" id="ARBA00023049"/>
    </source>
</evidence>
<organism evidence="11 12">
    <name type="scientific">Achlya hypogyna</name>
    <name type="common">Oomycete</name>
    <name type="synonym">Protoachlya hypogyna</name>
    <dbReference type="NCBI Taxonomy" id="1202772"/>
    <lineage>
        <taxon>Eukaryota</taxon>
        <taxon>Sar</taxon>
        <taxon>Stramenopiles</taxon>
        <taxon>Oomycota</taxon>
        <taxon>Saprolegniomycetes</taxon>
        <taxon>Saprolegniales</taxon>
        <taxon>Achlyaceae</taxon>
        <taxon>Achlya</taxon>
    </lineage>
</organism>
<evidence type="ECO:0000256" key="9">
    <source>
        <dbReference type="RuleBase" id="RU003435"/>
    </source>
</evidence>
<dbReference type="PANTHER" id="PTHR43660">
    <property type="entry name" value="DIPEPTIDYL CARBOXYPEPTIDASE"/>
    <property type="match status" value="1"/>
</dbReference>
<dbReference type="Pfam" id="PF01432">
    <property type="entry name" value="Peptidase_M3"/>
    <property type="match status" value="1"/>
</dbReference>
<accession>A0A1V9YER1</accession>
<dbReference type="AlphaFoldDB" id="A0A1V9YER1"/>
<dbReference type="STRING" id="1202772.A0A1V9YER1"/>
<dbReference type="FunFam" id="3.40.390.10:FF:000009">
    <property type="entry name" value="Oligopeptidase A"/>
    <property type="match status" value="1"/>
</dbReference>
<comment type="cofactor">
    <cofactor evidence="9">
        <name>Zn(2+)</name>
        <dbReference type="ChEBI" id="CHEBI:29105"/>
    </cofactor>
    <text evidence="9">Binds 1 zinc ion.</text>
</comment>
<keyword evidence="6 9" id="KW-0482">Metalloprotease</keyword>
<evidence type="ECO:0000256" key="8">
    <source>
        <dbReference type="ARBA" id="ARBA00026100"/>
    </source>
</evidence>
<evidence type="ECO:0000256" key="7">
    <source>
        <dbReference type="ARBA" id="ARBA00024603"/>
    </source>
</evidence>
<protein>
    <recommendedName>
        <fullName evidence="8">oligopeptidase A</fullName>
        <ecNumber evidence="8">3.4.24.70</ecNumber>
    </recommendedName>
</protein>
<keyword evidence="3 9" id="KW-0479">Metal-binding</keyword>
<dbReference type="GO" id="GO:0006508">
    <property type="term" value="P:proteolysis"/>
    <property type="evidence" value="ECO:0007669"/>
    <property type="project" value="UniProtKB-KW"/>
</dbReference>
<comment type="similarity">
    <text evidence="1 9">Belongs to the peptidase M3 family.</text>
</comment>
<dbReference type="Proteomes" id="UP000243579">
    <property type="component" value="Unassembled WGS sequence"/>
</dbReference>
<feature type="non-terminal residue" evidence="11">
    <location>
        <position position="1"/>
    </location>
</feature>
<name>A0A1V9YER1_ACHHY</name>
<dbReference type="Gene3D" id="1.10.1370.10">
    <property type="entry name" value="Neurolysin, domain 3"/>
    <property type="match status" value="1"/>
</dbReference>
<dbReference type="GO" id="GO:0005829">
    <property type="term" value="C:cytosol"/>
    <property type="evidence" value="ECO:0007669"/>
    <property type="project" value="UniProtKB-ARBA"/>
</dbReference>
<dbReference type="GO" id="GO:0004222">
    <property type="term" value="F:metalloendopeptidase activity"/>
    <property type="evidence" value="ECO:0007669"/>
    <property type="project" value="UniProtKB-EC"/>
</dbReference>
<sequence length="435" mass="49435">SPERDNNTIAIEILKLRIEQAQAHGYKTFAEYQVSDTMAKTPEAVSELLNRVWAPAKVAANRERVALEEYAVSIGDAPSVEAWDWRYYSEKVRQLRYDLDESMVKPYFSLDRMVEAVFDVAFNLFGLRFVERPDIKAYHPDVKVYEVRETVNDEDKLVAIFLHDNFCRPFKAGGAWMSEFRTQSRNVDDKGTNVVPIIINNNNFVKGAEGEPTLLSFDDCVTLFHEFGHGCHGMLSDVKYNRLAGTAVLSDFVELPSQLMEHWVSEPEVLKKHARHYQTGEPIPDDLLAKIKAADNFGQGFGTVEYMACALMDQKLHQIDSVEGLDMLAFEKEELAELDMPTGIVMRHRIPHFTHLFASSGYAAAYYVYLWAEVLDADAFDAFLEAGAIFDDATAKRVRKYIYSSGNSIHPMDAYRAFRGRDPVIEPMLKKKGLV</sequence>
<evidence type="ECO:0000256" key="5">
    <source>
        <dbReference type="ARBA" id="ARBA00022833"/>
    </source>
</evidence>
<dbReference type="OrthoDB" id="534666at2759"/>
<reference evidence="11 12" key="1">
    <citation type="journal article" date="2014" name="Genome Biol. Evol.">
        <title>The secreted proteins of Achlya hypogyna and Thraustotheca clavata identify the ancestral oomycete secretome and reveal gene acquisitions by horizontal gene transfer.</title>
        <authorList>
            <person name="Misner I."/>
            <person name="Blouin N."/>
            <person name="Leonard G."/>
            <person name="Richards T.A."/>
            <person name="Lane C.E."/>
        </authorList>
    </citation>
    <scope>NUCLEOTIDE SEQUENCE [LARGE SCALE GENOMIC DNA]</scope>
    <source>
        <strain evidence="11 12">ATCC 48635</strain>
    </source>
</reference>
<comment type="catalytic activity">
    <reaction evidence="7">
        <text>Hydrolysis of oligopeptides, with broad specificity. Gly or Ala commonly occur as P1 or P1' residues, but more distant residues are also important, as is shown by the fact that Z-Gly-Pro-Gly-|-Gly-Pro-Ala is cleaved, but not Z-(Gly)(5).</text>
        <dbReference type="EC" id="3.4.24.70"/>
    </reaction>
</comment>
<gene>
    <name evidence="11" type="ORF">ACHHYP_13688</name>
</gene>
<dbReference type="InterPro" id="IPR024079">
    <property type="entry name" value="MetalloPept_cat_dom_sf"/>
</dbReference>
<dbReference type="InterPro" id="IPR034005">
    <property type="entry name" value="M3A_DCP"/>
</dbReference>
<keyword evidence="5 9" id="KW-0862">Zinc</keyword>
<dbReference type="PANTHER" id="PTHR43660:SF1">
    <property type="entry name" value="DIPEPTIDYL CARBOXYPEPTIDASE"/>
    <property type="match status" value="1"/>
</dbReference>
<evidence type="ECO:0000256" key="1">
    <source>
        <dbReference type="ARBA" id="ARBA00006040"/>
    </source>
</evidence>
<dbReference type="EC" id="3.4.24.70" evidence="8"/>
<evidence type="ECO:0000313" key="11">
    <source>
        <dbReference type="EMBL" id="OQR84243.1"/>
    </source>
</evidence>
<dbReference type="InterPro" id="IPR024077">
    <property type="entry name" value="Neurolysin/TOP_dom2"/>
</dbReference>
<evidence type="ECO:0000256" key="2">
    <source>
        <dbReference type="ARBA" id="ARBA00022670"/>
    </source>
</evidence>
<evidence type="ECO:0000313" key="12">
    <source>
        <dbReference type="Proteomes" id="UP000243579"/>
    </source>
</evidence>
<proteinExistence type="inferred from homology"/>
<evidence type="ECO:0000256" key="4">
    <source>
        <dbReference type="ARBA" id="ARBA00022801"/>
    </source>
</evidence>